<protein>
    <recommendedName>
        <fullName evidence="4">DUF2059 domain-containing protein</fullName>
    </recommendedName>
</protein>
<sequence>MKLLSRYRCLTLLIVAFTALLTYSGLAYAVDASASERIISGSGVSGISTQVRQLAEDQLTEHSGSEKRDRLRRLLPWSPVALQTSFTQLLESFTDEEVARLLEIVDDSLMARGRLMEDTALQEQGTPEYERYMQRLATYPPAVSRVQRVERLVSVTRMAEWLIHAQASVSDALELELSQGYEAQTRDAVLDFMLYAYRRVSNAEVDALTRLWNDAVMQRWLTEAFAALPDPARPESAEPDLIQREPGFHITGWSSQSLSDSER</sequence>
<evidence type="ECO:0008006" key="4">
    <source>
        <dbReference type="Google" id="ProtNLM"/>
    </source>
</evidence>
<proteinExistence type="predicted"/>
<dbReference type="EMBL" id="FTOH01000002">
    <property type="protein sequence ID" value="SIS48794.1"/>
    <property type="molecule type" value="Genomic_DNA"/>
</dbReference>
<dbReference type="OrthoDB" id="6853144at2"/>
<organism evidence="2 3">
    <name type="scientific">Thalassolituus maritimus</name>
    <dbReference type="NCBI Taxonomy" id="484498"/>
    <lineage>
        <taxon>Bacteria</taxon>
        <taxon>Pseudomonadati</taxon>
        <taxon>Pseudomonadota</taxon>
        <taxon>Gammaproteobacteria</taxon>
        <taxon>Oceanospirillales</taxon>
        <taxon>Oceanospirillaceae</taxon>
        <taxon>Thalassolituus</taxon>
    </lineage>
</organism>
<accession>A0A1N7JHR1</accession>
<feature type="chain" id="PRO_5013066007" description="DUF2059 domain-containing protein" evidence="1">
    <location>
        <begin position="30"/>
        <end position="263"/>
    </location>
</feature>
<evidence type="ECO:0000256" key="1">
    <source>
        <dbReference type="SAM" id="SignalP"/>
    </source>
</evidence>
<dbReference type="AlphaFoldDB" id="A0A1N7JHR1"/>
<evidence type="ECO:0000313" key="2">
    <source>
        <dbReference type="EMBL" id="SIS48794.1"/>
    </source>
</evidence>
<reference evidence="3" key="1">
    <citation type="submission" date="2017-01" db="EMBL/GenBank/DDBJ databases">
        <authorList>
            <person name="Varghese N."/>
            <person name="Submissions S."/>
        </authorList>
    </citation>
    <scope>NUCLEOTIDE SEQUENCE [LARGE SCALE GENOMIC DNA]</scope>
    <source>
        <strain evidence="3">DSM 24913</strain>
    </source>
</reference>
<dbReference type="RefSeq" id="WP_076514196.1">
    <property type="nucleotide sequence ID" value="NZ_FTOH01000002.1"/>
</dbReference>
<keyword evidence="3" id="KW-1185">Reference proteome</keyword>
<gene>
    <name evidence="2" type="ORF">SAMN05421686_1025</name>
</gene>
<dbReference type="STRING" id="484498.SAMN05421686_1025"/>
<dbReference type="Proteomes" id="UP000185639">
    <property type="component" value="Unassembled WGS sequence"/>
</dbReference>
<name>A0A1N7JHR1_9GAMM</name>
<keyword evidence="1" id="KW-0732">Signal</keyword>
<evidence type="ECO:0000313" key="3">
    <source>
        <dbReference type="Proteomes" id="UP000185639"/>
    </source>
</evidence>
<feature type="signal peptide" evidence="1">
    <location>
        <begin position="1"/>
        <end position="29"/>
    </location>
</feature>